<protein>
    <recommendedName>
        <fullName evidence="3">DUF2867 domain-containing protein</fullName>
    </recommendedName>
</protein>
<dbReference type="Pfam" id="PF11066">
    <property type="entry name" value="DUF2867"/>
    <property type="match status" value="1"/>
</dbReference>
<reference evidence="1 2" key="1">
    <citation type="submission" date="2023-07" db="EMBL/GenBank/DDBJ databases">
        <title>Sorghum-associated microbial communities from plants grown in Nebraska, USA.</title>
        <authorList>
            <person name="Schachtman D."/>
        </authorList>
    </citation>
    <scope>NUCLEOTIDE SEQUENCE [LARGE SCALE GENOMIC DNA]</scope>
    <source>
        <strain evidence="1 2">4099</strain>
    </source>
</reference>
<dbReference type="EMBL" id="JAVDWO010000007">
    <property type="protein sequence ID" value="MDR7193191.1"/>
    <property type="molecule type" value="Genomic_DNA"/>
</dbReference>
<dbReference type="InterPro" id="IPR021295">
    <property type="entry name" value="DUF2867"/>
</dbReference>
<comment type="caution">
    <text evidence="1">The sequence shown here is derived from an EMBL/GenBank/DDBJ whole genome shotgun (WGS) entry which is preliminary data.</text>
</comment>
<organism evidence="1 2">
    <name type="scientific">Luteimonas terrae</name>
    <dbReference type="NCBI Taxonomy" id="1530191"/>
    <lineage>
        <taxon>Bacteria</taxon>
        <taxon>Pseudomonadati</taxon>
        <taxon>Pseudomonadota</taxon>
        <taxon>Gammaproteobacteria</taxon>
        <taxon>Lysobacterales</taxon>
        <taxon>Lysobacteraceae</taxon>
        <taxon>Luteimonas</taxon>
    </lineage>
</organism>
<accession>A0ABU1XYQ6</accession>
<evidence type="ECO:0008006" key="3">
    <source>
        <dbReference type="Google" id="ProtNLM"/>
    </source>
</evidence>
<evidence type="ECO:0000313" key="2">
    <source>
        <dbReference type="Proteomes" id="UP001256588"/>
    </source>
</evidence>
<sequence>MRLPSYCSGLPVEVTLIAQFASGQGDAVIGDALRRQRAHPAFVDALDEPSARIGGMDLARGDPSSLYTFGVGGNGHPFHRHAGSRMFTAVSGSAGAHLRFSTASQAQIEADPRAFLDALHVVEVPPDCLFSVRFGGGTWHQFIAARPGGTHPALFAMSCHPDETAGALDAATQARVLGNTADIPALTEVLPSSVQVLLDDALREPASIATTALSLHVPPASFAARCCNAARGAMGRLRAAGAQRREAAGFCADTRGGHALITGAVDVDSLLQAQLPGPIAHEDQVVLQTGPAAFAGIAPADVMDHLLAGFVENPPDGVSRLMALRNVLVRPAGLRTSPLGCPASSLLSVEAPLKFAGRHPVLVERRSSDGRRVEVVLGADDRHLMFRTCIGVRIGADDRLVCTMATRVRTRNLFGRVYMAAISGVHRRYIAPAMLRHAVDHAMESLQRNANTRHASRSL</sequence>
<keyword evidence="2" id="KW-1185">Reference proteome</keyword>
<evidence type="ECO:0000313" key="1">
    <source>
        <dbReference type="EMBL" id="MDR7193191.1"/>
    </source>
</evidence>
<dbReference type="Proteomes" id="UP001256588">
    <property type="component" value="Unassembled WGS sequence"/>
</dbReference>
<gene>
    <name evidence="1" type="ORF">J2W68_001925</name>
</gene>
<name>A0ABU1XYQ6_9GAMM</name>
<dbReference type="RefSeq" id="WP_310235073.1">
    <property type="nucleotide sequence ID" value="NZ_JAVDWO010000007.1"/>
</dbReference>
<proteinExistence type="predicted"/>